<evidence type="ECO:0000313" key="12">
    <source>
        <dbReference type="EMBL" id="MDX5894584.1"/>
    </source>
</evidence>
<dbReference type="GO" id="GO:0043772">
    <property type="term" value="F:acyl-phosphate glycerol-3-phosphate acyltransferase activity"/>
    <property type="evidence" value="ECO:0007669"/>
    <property type="project" value="UniProtKB-UniRule"/>
</dbReference>
<keyword evidence="1 10" id="KW-1003">Cell membrane</keyword>
<feature type="transmembrane region" description="Helical" evidence="10">
    <location>
        <begin position="79"/>
        <end position="99"/>
    </location>
</feature>
<comment type="subcellular location">
    <subcellularLocation>
        <location evidence="10">Cell membrane</location>
        <topology evidence="10">Multi-pass membrane protein</topology>
    </subcellularLocation>
</comment>
<dbReference type="Proteomes" id="UP001281130">
    <property type="component" value="Unassembled WGS sequence"/>
</dbReference>
<dbReference type="HAMAP" id="MF_01043">
    <property type="entry name" value="PlsY"/>
    <property type="match status" value="1"/>
</dbReference>
<evidence type="ECO:0000256" key="3">
    <source>
        <dbReference type="ARBA" id="ARBA00022679"/>
    </source>
</evidence>
<comment type="catalytic activity">
    <reaction evidence="10">
        <text>an acyl phosphate + sn-glycerol 3-phosphate = a 1-acyl-sn-glycero-3-phosphate + phosphate</text>
        <dbReference type="Rhea" id="RHEA:34075"/>
        <dbReference type="ChEBI" id="CHEBI:43474"/>
        <dbReference type="ChEBI" id="CHEBI:57597"/>
        <dbReference type="ChEBI" id="CHEBI:57970"/>
        <dbReference type="ChEBI" id="CHEBI:59918"/>
        <dbReference type="EC" id="2.3.1.275"/>
    </reaction>
</comment>
<sequence>MLTLAIVLILCGYLLGAIPSGVVVGRIYGVDVRSVGSGNIGTANVLRAAGKNAAALTMVGDMLKGVVPVLLARLLTENAWVVAAVALAAVVGHCWPVFLRFRGGKGVATGAGTALALAPLVGLLMFGLWWLVALATRYTSLAALVVMAVSPFLFLFLGYPTAYVLYAIVGGAVVVWRHRTNVRALLAGTERKVGEKKESGRVK</sequence>
<keyword evidence="8 10" id="KW-0594">Phospholipid biosynthesis</keyword>
<comment type="subunit">
    <text evidence="10">Probably interacts with PlsX.</text>
</comment>
<keyword evidence="7 10" id="KW-0472">Membrane</keyword>
<feature type="transmembrane region" description="Helical" evidence="10">
    <location>
        <begin position="111"/>
        <end position="132"/>
    </location>
</feature>
<dbReference type="HOGENOM" id="CLU_081254_0_0_11"/>
<dbReference type="UniPathway" id="UPA00085"/>
<dbReference type="PANTHER" id="PTHR30309:SF0">
    <property type="entry name" value="GLYCEROL-3-PHOSPHATE ACYLTRANSFERASE-RELATED"/>
    <property type="match status" value="1"/>
</dbReference>
<comment type="function">
    <text evidence="10">Catalyzes the transfer of an acyl group from acyl-phosphate (acyl-PO(4)) to glycerol-3-phosphate (G3P) to form lysophosphatidic acid (LPA). This enzyme utilizes acyl-phosphate as fatty acyl donor, but not acyl-CoA or acyl-ACP.</text>
</comment>
<comment type="pathway">
    <text evidence="10">Lipid metabolism; phospholipid metabolism.</text>
</comment>
<evidence type="ECO:0000256" key="8">
    <source>
        <dbReference type="ARBA" id="ARBA00023209"/>
    </source>
</evidence>
<evidence type="ECO:0000256" key="10">
    <source>
        <dbReference type="HAMAP-Rule" id="MF_01043"/>
    </source>
</evidence>
<dbReference type="EMBL" id="CP007514">
    <property type="protein sequence ID" value="AHY47181.1"/>
    <property type="molecule type" value="Genomic_DNA"/>
</dbReference>
<evidence type="ECO:0000256" key="7">
    <source>
        <dbReference type="ARBA" id="ARBA00023136"/>
    </source>
</evidence>
<dbReference type="Pfam" id="PF02660">
    <property type="entry name" value="G3P_acyltransf"/>
    <property type="match status" value="1"/>
</dbReference>
<evidence type="ECO:0000256" key="5">
    <source>
        <dbReference type="ARBA" id="ARBA00022989"/>
    </source>
</evidence>
<keyword evidence="3 10" id="KW-0808">Transferase</keyword>
<reference evidence="12" key="2">
    <citation type="submission" date="2023-11" db="EMBL/GenBank/DDBJ databases">
        <title>MicrobeMod: A computational toolkit for identifying prokaryotic methylation and restriction-modification with nanopore sequencing.</title>
        <authorList>
            <person name="Crits-Christoph A."/>
            <person name="Kang S.C."/>
            <person name="Lee H."/>
            <person name="Ostrov N."/>
        </authorList>
    </citation>
    <scope>NUCLEOTIDE SEQUENCE</scope>
    <source>
        <strain evidence="12">ATCC 51242</strain>
    </source>
</reference>
<keyword evidence="6 10" id="KW-0443">Lipid metabolism</keyword>
<dbReference type="KEGG" id="rrd:RradSPS_1898"/>
<evidence type="ECO:0000256" key="2">
    <source>
        <dbReference type="ARBA" id="ARBA00022516"/>
    </source>
</evidence>
<evidence type="ECO:0000313" key="13">
    <source>
        <dbReference type="Proteomes" id="UP000025229"/>
    </source>
</evidence>
<reference evidence="11 13" key="1">
    <citation type="submission" date="2014-03" db="EMBL/GenBank/DDBJ databases">
        <title>Complete genome sequence of the Radio-Resistant Rubrobacter radiotolerans RSPS-4.</title>
        <authorList>
            <person name="Egas C.C."/>
            <person name="Barroso C.C."/>
            <person name="Froufe H.J.C."/>
            <person name="Pacheco J.J."/>
            <person name="Albuquerque L.L."/>
            <person name="da Costa M.M.S."/>
        </authorList>
    </citation>
    <scope>NUCLEOTIDE SEQUENCE [LARGE SCALE GENOMIC DNA]</scope>
    <source>
        <strain evidence="11 13">RSPS-4</strain>
    </source>
</reference>
<keyword evidence="13" id="KW-1185">Reference proteome</keyword>
<evidence type="ECO:0000256" key="9">
    <source>
        <dbReference type="ARBA" id="ARBA00023264"/>
    </source>
</evidence>
<protein>
    <recommendedName>
        <fullName evidence="10">Glycerol-3-phosphate acyltransferase</fullName>
    </recommendedName>
    <alternativeName>
        <fullName evidence="10">Acyl-PO4 G3P acyltransferase</fullName>
    </alternativeName>
    <alternativeName>
        <fullName evidence="10">Acyl-phosphate--glycerol-3-phosphate acyltransferase</fullName>
    </alternativeName>
    <alternativeName>
        <fullName evidence="10">G3P acyltransferase</fullName>
        <shortName evidence="10">GPAT</shortName>
        <ecNumber evidence="10">2.3.1.275</ecNumber>
    </alternativeName>
    <alternativeName>
        <fullName evidence="10">Lysophosphatidic acid synthase</fullName>
        <shortName evidence="10">LPA synthase</shortName>
    </alternativeName>
</protein>
<dbReference type="EC" id="2.3.1.275" evidence="10"/>
<comment type="similarity">
    <text evidence="10">Belongs to the PlsY family.</text>
</comment>
<gene>
    <name evidence="10 12" type="primary">plsY</name>
    <name evidence="11" type="ORF">RradSPS_1898</name>
    <name evidence="12" type="ORF">SIL72_11165</name>
</gene>
<evidence type="ECO:0000256" key="1">
    <source>
        <dbReference type="ARBA" id="ARBA00022475"/>
    </source>
</evidence>
<dbReference type="STRING" id="42256.RradSPS_1898"/>
<dbReference type="PATRIC" id="fig|42256.3.peg.1930"/>
<keyword evidence="5 10" id="KW-1133">Transmembrane helix</keyword>
<dbReference type="eggNOG" id="COG0344">
    <property type="taxonomic scope" value="Bacteria"/>
</dbReference>
<dbReference type="AlphaFoldDB" id="A0A023X4Q0"/>
<dbReference type="InterPro" id="IPR003811">
    <property type="entry name" value="G3P_acylTferase_PlsY"/>
</dbReference>
<keyword evidence="4 10" id="KW-0812">Transmembrane</keyword>
<accession>A0A023X4Q0</accession>
<feature type="transmembrane region" description="Helical" evidence="10">
    <location>
        <begin position="152"/>
        <end position="176"/>
    </location>
</feature>
<comment type="caution">
    <text evidence="10">Lacks conserved residue(s) required for the propagation of feature annotation.</text>
</comment>
<evidence type="ECO:0000313" key="11">
    <source>
        <dbReference type="EMBL" id="AHY47181.1"/>
    </source>
</evidence>
<keyword evidence="9 10" id="KW-1208">Phospholipid metabolism</keyword>
<dbReference type="RefSeq" id="WP_038682273.1">
    <property type="nucleotide sequence ID" value="NZ_CP007514.1"/>
</dbReference>
<proteinExistence type="inferred from homology"/>
<keyword evidence="2 10" id="KW-0444">Lipid biosynthesis</keyword>
<organism evidence="11 13">
    <name type="scientific">Rubrobacter radiotolerans</name>
    <name type="common">Arthrobacter radiotolerans</name>
    <dbReference type="NCBI Taxonomy" id="42256"/>
    <lineage>
        <taxon>Bacteria</taxon>
        <taxon>Bacillati</taxon>
        <taxon>Actinomycetota</taxon>
        <taxon>Rubrobacteria</taxon>
        <taxon>Rubrobacterales</taxon>
        <taxon>Rubrobacteraceae</taxon>
        <taxon>Rubrobacter</taxon>
    </lineage>
</organism>
<dbReference type="GO" id="GO:0008654">
    <property type="term" value="P:phospholipid biosynthetic process"/>
    <property type="evidence" value="ECO:0007669"/>
    <property type="project" value="UniProtKB-UniRule"/>
</dbReference>
<name>A0A023X4Q0_RUBRA</name>
<dbReference type="PANTHER" id="PTHR30309">
    <property type="entry name" value="INNER MEMBRANE PROTEIN YGIH"/>
    <property type="match status" value="1"/>
</dbReference>
<evidence type="ECO:0000256" key="6">
    <source>
        <dbReference type="ARBA" id="ARBA00023098"/>
    </source>
</evidence>
<dbReference type="SMART" id="SM01207">
    <property type="entry name" value="G3P_acyltransf"/>
    <property type="match status" value="1"/>
</dbReference>
<keyword evidence="11" id="KW-0012">Acyltransferase</keyword>
<dbReference type="NCBIfam" id="TIGR00023">
    <property type="entry name" value="glycerol-3-phosphate 1-O-acyltransferase PlsY"/>
    <property type="match status" value="1"/>
</dbReference>
<dbReference type="EMBL" id="JAWXXX010000001">
    <property type="protein sequence ID" value="MDX5894584.1"/>
    <property type="molecule type" value="Genomic_DNA"/>
</dbReference>
<dbReference type="Proteomes" id="UP000025229">
    <property type="component" value="Chromosome"/>
</dbReference>
<dbReference type="GO" id="GO:0005886">
    <property type="term" value="C:plasma membrane"/>
    <property type="evidence" value="ECO:0007669"/>
    <property type="project" value="UniProtKB-SubCell"/>
</dbReference>
<evidence type="ECO:0000256" key="4">
    <source>
        <dbReference type="ARBA" id="ARBA00022692"/>
    </source>
</evidence>